<dbReference type="InterPro" id="IPR005863">
    <property type="entry name" value="UDP-N-AcMur_synth"/>
</dbReference>
<dbReference type="EC" id="6.3.2.10" evidence="10 11"/>
<dbReference type="PANTHER" id="PTHR43024:SF1">
    <property type="entry name" value="UDP-N-ACETYLMURAMOYL-TRIPEPTIDE--D-ALANYL-D-ALANINE LIGASE"/>
    <property type="match status" value="1"/>
</dbReference>
<dbReference type="NCBIfam" id="TIGR01143">
    <property type="entry name" value="murF"/>
    <property type="match status" value="1"/>
</dbReference>
<evidence type="ECO:0000259" key="13">
    <source>
        <dbReference type="Pfam" id="PF01225"/>
    </source>
</evidence>
<keyword evidence="6 10" id="KW-0133">Cell shape</keyword>
<evidence type="ECO:0000256" key="11">
    <source>
        <dbReference type="RuleBase" id="RU004136"/>
    </source>
</evidence>
<dbReference type="GO" id="GO:0047480">
    <property type="term" value="F:UDP-N-acetylmuramoyl-tripeptide-D-alanyl-D-alanine ligase activity"/>
    <property type="evidence" value="ECO:0007669"/>
    <property type="project" value="UniProtKB-UniRule"/>
</dbReference>
<dbReference type="PANTHER" id="PTHR43024">
    <property type="entry name" value="UDP-N-ACETYLMURAMOYL-TRIPEPTIDE--D-ALANYL-D-ALANINE LIGASE"/>
    <property type="match status" value="1"/>
</dbReference>
<evidence type="ECO:0000256" key="4">
    <source>
        <dbReference type="ARBA" id="ARBA00022741"/>
    </source>
</evidence>
<feature type="domain" description="Mur ligase N-terminal catalytic" evidence="13">
    <location>
        <begin position="102"/>
        <end position="148"/>
    </location>
</feature>
<dbReference type="GO" id="GO:0005524">
    <property type="term" value="F:ATP binding"/>
    <property type="evidence" value="ECO:0007669"/>
    <property type="project" value="UniProtKB-UniRule"/>
</dbReference>
<dbReference type="SUPFAM" id="SSF63418">
    <property type="entry name" value="MurE/MurF N-terminal domain"/>
    <property type="match status" value="1"/>
</dbReference>
<dbReference type="Proteomes" id="UP000317371">
    <property type="component" value="Unassembled WGS sequence"/>
</dbReference>
<keyword evidence="8 10" id="KW-0131">Cell cycle</keyword>
<feature type="domain" description="Mur ligase central" evidence="15">
    <location>
        <begin position="211"/>
        <end position="406"/>
    </location>
</feature>
<evidence type="ECO:0000256" key="6">
    <source>
        <dbReference type="ARBA" id="ARBA00022960"/>
    </source>
</evidence>
<dbReference type="GO" id="GO:0071555">
    <property type="term" value="P:cell wall organization"/>
    <property type="evidence" value="ECO:0007669"/>
    <property type="project" value="UniProtKB-KW"/>
</dbReference>
<comment type="pathway">
    <text evidence="10 11">Cell wall biogenesis; peptidoglycan biosynthesis.</text>
</comment>
<keyword evidence="5 10" id="KW-0067">ATP-binding</keyword>
<feature type="region of interest" description="Disordered" evidence="12">
    <location>
        <begin position="1"/>
        <end position="22"/>
    </location>
</feature>
<feature type="binding site" evidence="10">
    <location>
        <begin position="213"/>
        <end position="219"/>
    </location>
    <ligand>
        <name>ATP</name>
        <dbReference type="ChEBI" id="CHEBI:30616"/>
    </ligand>
</feature>
<name>A0A540VGF2_9CHLR</name>
<evidence type="ECO:0000313" key="16">
    <source>
        <dbReference type="EMBL" id="TQE95848.1"/>
    </source>
</evidence>
<dbReference type="GO" id="GO:0008360">
    <property type="term" value="P:regulation of cell shape"/>
    <property type="evidence" value="ECO:0007669"/>
    <property type="project" value="UniProtKB-KW"/>
</dbReference>
<dbReference type="Pfam" id="PF01225">
    <property type="entry name" value="Mur_ligase"/>
    <property type="match status" value="1"/>
</dbReference>
<organism evidence="16 17">
    <name type="scientific">Litorilinea aerophila</name>
    <dbReference type="NCBI Taxonomy" id="1204385"/>
    <lineage>
        <taxon>Bacteria</taxon>
        <taxon>Bacillati</taxon>
        <taxon>Chloroflexota</taxon>
        <taxon>Caldilineae</taxon>
        <taxon>Caldilineales</taxon>
        <taxon>Caldilineaceae</taxon>
        <taxon>Litorilinea</taxon>
    </lineage>
</organism>
<dbReference type="InterPro" id="IPR036565">
    <property type="entry name" value="Mur-like_cat_sf"/>
</dbReference>
<dbReference type="Gene3D" id="3.40.1390.10">
    <property type="entry name" value="MurE/MurF, N-terminal domain"/>
    <property type="match status" value="1"/>
</dbReference>
<dbReference type="InterPro" id="IPR035911">
    <property type="entry name" value="MurE/MurF_N"/>
</dbReference>
<evidence type="ECO:0000259" key="15">
    <source>
        <dbReference type="Pfam" id="PF08245"/>
    </source>
</evidence>
<dbReference type="InterPro" id="IPR000713">
    <property type="entry name" value="Mur_ligase_N"/>
</dbReference>
<dbReference type="Gene3D" id="3.90.190.20">
    <property type="entry name" value="Mur ligase, C-terminal domain"/>
    <property type="match status" value="1"/>
</dbReference>
<comment type="caution">
    <text evidence="16">The sequence shown here is derived from an EMBL/GenBank/DDBJ whole genome shotgun (WGS) entry which is preliminary data.</text>
</comment>
<dbReference type="GO" id="GO:0008766">
    <property type="term" value="F:UDP-N-acetylmuramoylalanyl-D-glutamyl-2,6-diaminopimelate-D-alanyl-D-alanine ligase activity"/>
    <property type="evidence" value="ECO:0007669"/>
    <property type="project" value="RHEA"/>
</dbReference>
<evidence type="ECO:0000256" key="7">
    <source>
        <dbReference type="ARBA" id="ARBA00022984"/>
    </source>
</evidence>
<comment type="similarity">
    <text evidence="10">Belongs to the MurCDEF family. MurF subfamily.</text>
</comment>
<dbReference type="GO" id="GO:0051301">
    <property type="term" value="P:cell division"/>
    <property type="evidence" value="ECO:0007669"/>
    <property type="project" value="UniProtKB-KW"/>
</dbReference>
<evidence type="ECO:0000259" key="14">
    <source>
        <dbReference type="Pfam" id="PF02875"/>
    </source>
</evidence>
<evidence type="ECO:0000256" key="8">
    <source>
        <dbReference type="ARBA" id="ARBA00023306"/>
    </source>
</evidence>
<accession>A0A540VGF2</accession>
<keyword evidence="4 10" id="KW-0547">Nucleotide-binding</keyword>
<protein>
    <recommendedName>
        <fullName evidence="10 11">UDP-N-acetylmuramoyl-tripeptide--D-alanyl-D-alanine ligase</fullName>
        <ecNumber evidence="10 11">6.3.2.10</ecNumber>
    </recommendedName>
    <alternativeName>
        <fullName evidence="10">D-alanyl-D-alanine-adding enzyme</fullName>
    </alternativeName>
</protein>
<keyword evidence="1 10" id="KW-0963">Cytoplasm</keyword>
<feature type="domain" description="Mur ligase C-terminal" evidence="14">
    <location>
        <begin position="429"/>
        <end position="556"/>
    </location>
</feature>
<keyword evidence="9 10" id="KW-0961">Cell wall biogenesis/degradation</keyword>
<evidence type="ECO:0000256" key="12">
    <source>
        <dbReference type="SAM" id="MobiDB-lite"/>
    </source>
</evidence>
<dbReference type="AlphaFoldDB" id="A0A540VGF2"/>
<dbReference type="Pfam" id="PF08245">
    <property type="entry name" value="Mur_ligase_M"/>
    <property type="match status" value="1"/>
</dbReference>
<dbReference type="HAMAP" id="MF_02019">
    <property type="entry name" value="MurF"/>
    <property type="match status" value="1"/>
</dbReference>
<dbReference type="FunCoup" id="A0A540VGF2">
    <property type="interactions" value="313"/>
</dbReference>
<comment type="catalytic activity">
    <reaction evidence="10 11">
        <text>D-alanyl-D-alanine + UDP-N-acetyl-alpha-D-muramoyl-L-alanyl-gamma-D-glutamyl-meso-2,6-diaminopimelate + ATP = UDP-N-acetyl-alpha-D-muramoyl-L-alanyl-gamma-D-glutamyl-meso-2,6-diaminopimeloyl-D-alanyl-D-alanine + ADP + phosphate + H(+)</text>
        <dbReference type="Rhea" id="RHEA:28374"/>
        <dbReference type="ChEBI" id="CHEBI:15378"/>
        <dbReference type="ChEBI" id="CHEBI:30616"/>
        <dbReference type="ChEBI" id="CHEBI:43474"/>
        <dbReference type="ChEBI" id="CHEBI:57822"/>
        <dbReference type="ChEBI" id="CHEBI:61386"/>
        <dbReference type="ChEBI" id="CHEBI:83905"/>
        <dbReference type="ChEBI" id="CHEBI:456216"/>
        <dbReference type="EC" id="6.3.2.10"/>
    </reaction>
</comment>
<dbReference type="InterPro" id="IPR036615">
    <property type="entry name" value="Mur_ligase_C_dom_sf"/>
</dbReference>
<dbReference type="InterPro" id="IPR013221">
    <property type="entry name" value="Mur_ligase_cen"/>
</dbReference>
<dbReference type="OrthoDB" id="9801978at2"/>
<dbReference type="Gene3D" id="3.40.1190.10">
    <property type="entry name" value="Mur-like, catalytic domain"/>
    <property type="match status" value="1"/>
</dbReference>
<comment type="function">
    <text evidence="10 11">Involved in cell wall formation. Catalyzes the final step in the synthesis of UDP-N-acetylmuramoyl-pentapeptide, the precursor of murein.</text>
</comment>
<keyword evidence="17" id="KW-1185">Reference proteome</keyword>
<evidence type="ECO:0000256" key="5">
    <source>
        <dbReference type="ARBA" id="ARBA00022840"/>
    </source>
</evidence>
<sequence>MGVQHRGPGLQPGDEAAAGTHEHSARVGPACLAGLTGILAFEDVYVANEQRSRLRSRYGQQREQVSVGPVTATRITLHTLWQALTGDLPPLALAPVPIPRASLDSRAVEPGDLFIALQGQKTDGHAYIQDALAAGARAIICQPHGQAQAEAQGARVVDCTRPGAFADAAAAADLGRAPLAFVVTDSVVALQKVGGFQRMHRCHGDLRVIGITGSVGKTTTKELTAAVLRQRYNTFHTPGNLNSEQGLPLALLNLGPQHERAVVEMGMYALGEIHTLCTLARPLIGVITNVGPTHLSRLGTMERIAQAKSELVQALPSAEEGGVAILNWDDERVRAMADLTRARIFRYGLTPEADLWADEIESAGLEGIRFRFHYRPPDSQRPESLHVRVPLLGRHSVHTALRAAAVGLVEGLSWEEIVAGMQSLSGQLRLVVVPGINGCTVIDDTYNASPASTVAALNLLADLQPSGSGRRMAVLGDMLELGQYTEEGHKLVGRRAAAVVDVLVTVGELGKAIGAEAREVGFPEDRLHITGDAQEAIELLRQLVQADDLVLVKGSRAVGMDTIVAEMSLA</sequence>
<reference evidence="16 17" key="1">
    <citation type="submission" date="2019-06" db="EMBL/GenBank/DDBJ databases">
        <title>Genome sequence of Litorilinea aerophila BAA-2444.</title>
        <authorList>
            <person name="Maclea K.S."/>
            <person name="Maurais E.G."/>
            <person name="Iannazzi L.C."/>
        </authorList>
    </citation>
    <scope>NUCLEOTIDE SEQUENCE [LARGE SCALE GENOMIC DNA]</scope>
    <source>
        <strain evidence="16 17">ATCC BAA-2444</strain>
    </source>
</reference>
<evidence type="ECO:0000256" key="3">
    <source>
        <dbReference type="ARBA" id="ARBA00022618"/>
    </source>
</evidence>
<comment type="subcellular location">
    <subcellularLocation>
        <location evidence="10 11">Cytoplasm</location>
    </subcellularLocation>
</comment>
<evidence type="ECO:0000256" key="10">
    <source>
        <dbReference type="HAMAP-Rule" id="MF_02019"/>
    </source>
</evidence>
<dbReference type="InParanoid" id="A0A540VGF2"/>
<dbReference type="Pfam" id="PF02875">
    <property type="entry name" value="Mur_ligase_C"/>
    <property type="match status" value="1"/>
</dbReference>
<dbReference type="SUPFAM" id="SSF53244">
    <property type="entry name" value="MurD-like peptide ligases, peptide-binding domain"/>
    <property type="match status" value="1"/>
</dbReference>
<evidence type="ECO:0000256" key="1">
    <source>
        <dbReference type="ARBA" id="ARBA00022490"/>
    </source>
</evidence>
<keyword evidence="3 10" id="KW-0132">Cell division</keyword>
<keyword evidence="2 10" id="KW-0436">Ligase</keyword>
<evidence type="ECO:0000313" key="17">
    <source>
        <dbReference type="Proteomes" id="UP000317371"/>
    </source>
</evidence>
<evidence type="ECO:0000256" key="9">
    <source>
        <dbReference type="ARBA" id="ARBA00023316"/>
    </source>
</evidence>
<proteinExistence type="inferred from homology"/>
<evidence type="ECO:0000256" key="2">
    <source>
        <dbReference type="ARBA" id="ARBA00022598"/>
    </source>
</evidence>
<dbReference type="SUPFAM" id="SSF53623">
    <property type="entry name" value="MurD-like peptide ligases, catalytic domain"/>
    <property type="match status" value="1"/>
</dbReference>
<dbReference type="EMBL" id="VIGC01000011">
    <property type="protein sequence ID" value="TQE95848.1"/>
    <property type="molecule type" value="Genomic_DNA"/>
</dbReference>
<dbReference type="UniPathway" id="UPA00219"/>
<dbReference type="GO" id="GO:0005737">
    <property type="term" value="C:cytoplasm"/>
    <property type="evidence" value="ECO:0007669"/>
    <property type="project" value="UniProtKB-SubCell"/>
</dbReference>
<dbReference type="InterPro" id="IPR051046">
    <property type="entry name" value="MurCDEF_CellWall_CoF430Synth"/>
</dbReference>
<dbReference type="GO" id="GO:0009252">
    <property type="term" value="P:peptidoglycan biosynthetic process"/>
    <property type="evidence" value="ECO:0007669"/>
    <property type="project" value="UniProtKB-UniRule"/>
</dbReference>
<dbReference type="InterPro" id="IPR004101">
    <property type="entry name" value="Mur_ligase_C"/>
</dbReference>
<keyword evidence="7 10" id="KW-0573">Peptidoglycan synthesis</keyword>
<gene>
    <name evidence="10 16" type="primary">murF</name>
    <name evidence="16" type="ORF">FKZ61_10455</name>
</gene>